<dbReference type="CDD" id="cd03463">
    <property type="entry name" value="3_4-PCD_alpha"/>
    <property type="match status" value="1"/>
</dbReference>
<comment type="similarity">
    <text evidence="1">Belongs to the intradiol ring-cleavage dioxygenase family.</text>
</comment>
<name>A0A1I4YHW1_9MICO</name>
<accession>A0A1I4YHW1</accession>
<dbReference type="STRING" id="995034.SAMN05216219_0250"/>
<dbReference type="RefSeq" id="WP_090708104.1">
    <property type="nucleotide sequence ID" value="NZ_FOVM01000001.1"/>
</dbReference>
<feature type="compositionally biased region" description="Polar residues" evidence="4">
    <location>
        <begin position="1"/>
        <end position="10"/>
    </location>
</feature>
<dbReference type="GO" id="GO:0008199">
    <property type="term" value="F:ferric iron binding"/>
    <property type="evidence" value="ECO:0007669"/>
    <property type="project" value="InterPro"/>
</dbReference>
<reference evidence="7" key="1">
    <citation type="submission" date="2016-10" db="EMBL/GenBank/DDBJ databases">
        <authorList>
            <person name="Varghese N."/>
            <person name="Submissions S."/>
        </authorList>
    </citation>
    <scope>NUCLEOTIDE SEQUENCE [LARGE SCALE GENOMIC DNA]</scope>
    <source>
        <strain evidence="7">CGMCC 1.11101</strain>
    </source>
</reference>
<protein>
    <submittedName>
        <fullName evidence="6">Protocatechuate 3,4-dioxygenase, alpha subunit</fullName>
    </submittedName>
</protein>
<feature type="region of interest" description="Disordered" evidence="4">
    <location>
        <begin position="1"/>
        <end position="22"/>
    </location>
</feature>
<dbReference type="Proteomes" id="UP000198867">
    <property type="component" value="Unassembled WGS sequence"/>
</dbReference>
<evidence type="ECO:0000256" key="3">
    <source>
        <dbReference type="ARBA" id="ARBA00023002"/>
    </source>
</evidence>
<evidence type="ECO:0000313" key="7">
    <source>
        <dbReference type="Proteomes" id="UP000198867"/>
    </source>
</evidence>
<dbReference type="InterPro" id="IPR012786">
    <property type="entry name" value="Protocat_dOase_a"/>
</dbReference>
<evidence type="ECO:0000259" key="5">
    <source>
        <dbReference type="PROSITE" id="PS00083"/>
    </source>
</evidence>
<dbReference type="InterPro" id="IPR000627">
    <property type="entry name" value="Intradiol_dOase_C"/>
</dbReference>
<dbReference type="OrthoDB" id="4417174at2"/>
<dbReference type="AlphaFoldDB" id="A0A1I4YHW1"/>
<dbReference type="SUPFAM" id="SSF49482">
    <property type="entry name" value="Aromatic compound dioxygenase"/>
    <property type="match status" value="1"/>
</dbReference>
<evidence type="ECO:0000256" key="2">
    <source>
        <dbReference type="ARBA" id="ARBA00022964"/>
    </source>
</evidence>
<dbReference type="PANTHER" id="PTHR33711:SF9">
    <property type="entry name" value="PROTOCATECHUATE 3,4-DIOXYGENASE ALPHA CHAIN"/>
    <property type="match status" value="1"/>
</dbReference>
<keyword evidence="3" id="KW-0560">Oxidoreductase</keyword>
<evidence type="ECO:0000256" key="1">
    <source>
        <dbReference type="ARBA" id="ARBA00007825"/>
    </source>
</evidence>
<keyword evidence="7" id="KW-1185">Reference proteome</keyword>
<dbReference type="Pfam" id="PF00775">
    <property type="entry name" value="Dioxygenase_C"/>
    <property type="match status" value="1"/>
</dbReference>
<evidence type="ECO:0000256" key="4">
    <source>
        <dbReference type="SAM" id="MobiDB-lite"/>
    </source>
</evidence>
<proteinExistence type="inferred from homology"/>
<keyword evidence="2 6" id="KW-0223">Dioxygenase</keyword>
<dbReference type="InterPro" id="IPR015889">
    <property type="entry name" value="Intradiol_dOase_core"/>
</dbReference>
<organism evidence="6 7">
    <name type="scientific">Mycetocola miduiensis</name>
    <dbReference type="NCBI Taxonomy" id="995034"/>
    <lineage>
        <taxon>Bacteria</taxon>
        <taxon>Bacillati</taxon>
        <taxon>Actinomycetota</taxon>
        <taxon>Actinomycetes</taxon>
        <taxon>Micrococcales</taxon>
        <taxon>Microbacteriaceae</taxon>
        <taxon>Mycetocola</taxon>
    </lineage>
</organism>
<dbReference type="InterPro" id="IPR050770">
    <property type="entry name" value="Intradiol_RC_Dioxygenase"/>
</dbReference>
<dbReference type="Gene3D" id="2.60.130.10">
    <property type="entry name" value="Aromatic compound dioxygenase"/>
    <property type="match status" value="1"/>
</dbReference>
<evidence type="ECO:0000313" key="6">
    <source>
        <dbReference type="EMBL" id="SFN37624.1"/>
    </source>
</evidence>
<dbReference type="NCBIfam" id="TIGR02423">
    <property type="entry name" value="protocat_alph"/>
    <property type="match status" value="1"/>
</dbReference>
<gene>
    <name evidence="6" type="ORF">SAMN05216219_0250</name>
</gene>
<dbReference type="EMBL" id="FOVM01000001">
    <property type="protein sequence ID" value="SFN37624.1"/>
    <property type="molecule type" value="Genomic_DNA"/>
</dbReference>
<dbReference type="PROSITE" id="PS00083">
    <property type="entry name" value="INTRADIOL_DIOXYGENAS"/>
    <property type="match status" value="1"/>
</dbReference>
<sequence>MTDTRTNTDASGPGAIGPVELNTSQIGTERQGDGKQTPSQTVGPFFGYALPYNKGWELVPPHRADAIRLHGTVFDGDGAVVPDAILEIWQADATGTFSREQGSLEPDGYTFTGFGRASVNLAGHYSFTTVKPGPTSVGRAPSVLVTVFARGLTHHLFTRVFFPEDTDAHGTDAVLAAVPADRRSTLLSVSDGPASYRFDIRLQGDGETVFLDFEN</sequence>
<dbReference type="GO" id="GO:0018578">
    <property type="term" value="F:protocatechuate 3,4-dioxygenase activity"/>
    <property type="evidence" value="ECO:0007669"/>
    <property type="project" value="InterPro"/>
</dbReference>
<feature type="domain" description="Intradiol ring-cleavage dioxygenases" evidence="5">
    <location>
        <begin position="69"/>
        <end position="97"/>
    </location>
</feature>
<dbReference type="PANTHER" id="PTHR33711">
    <property type="entry name" value="DIOXYGENASE, PUTATIVE (AFU_ORTHOLOGUE AFUA_2G02910)-RELATED"/>
    <property type="match status" value="1"/>
</dbReference>